<dbReference type="OrthoDB" id="9808939at2"/>
<accession>A0A2Z2NKK9</accession>
<dbReference type="RefSeq" id="WP_088915966.1">
    <property type="nucleotide sequence ID" value="NZ_CP018632.1"/>
</dbReference>
<dbReference type="InterPro" id="IPR048011">
    <property type="entry name" value="NTP-PPase_MazG-like_C"/>
</dbReference>
<proteinExistence type="inferred from homology"/>
<dbReference type="EMBL" id="CP018632">
    <property type="protein sequence ID" value="ASJ70418.1"/>
    <property type="molecule type" value="Genomic_DNA"/>
</dbReference>
<dbReference type="Pfam" id="PF03819">
    <property type="entry name" value="MazG"/>
    <property type="match status" value="2"/>
</dbReference>
<sequence>MNTDESALPQLLAIMRRLRDPQSGCAWDVKQTFQTIAPFTVEEAYEVADAIERNDLDDLRDELGDLLFQVVFHAQIASEMGAFNFDDVAQSIVDKMTRRHPHVFAGVTYESEEALKAGWEAIKAEERRLKLVRRQALSGTTDKPVAEPVRESTLEAPFVNTAVSDNLPHSAVDGIARNLPALKRADKLQKRCARVGFDWPEIEPVWHKLAEEIAEVKEALASGEQDAVEDEIGDLLFTVVNLARHCSIDSEQALQRASNKFETRYRRVEQLAAGQSAPMTSLSLEQLDALWDKAKKGDAPSD</sequence>
<dbReference type="Proteomes" id="UP000250079">
    <property type="component" value="Chromosome"/>
</dbReference>
<dbReference type="FunFam" id="1.10.287.1080:FF:000003">
    <property type="entry name" value="Nucleoside triphosphate pyrophosphohydrolase"/>
    <property type="match status" value="1"/>
</dbReference>
<gene>
    <name evidence="6" type="primary">mazG</name>
    <name evidence="6" type="ORF">IMCC3135_01495</name>
</gene>
<dbReference type="InterPro" id="IPR004518">
    <property type="entry name" value="MazG-like_dom"/>
</dbReference>
<evidence type="ECO:0000259" key="5">
    <source>
        <dbReference type="Pfam" id="PF03819"/>
    </source>
</evidence>
<dbReference type="FunFam" id="1.10.287.1080:FF:000001">
    <property type="entry name" value="Nucleoside triphosphate pyrophosphohydrolase"/>
    <property type="match status" value="1"/>
</dbReference>
<keyword evidence="7" id="KW-1185">Reference proteome</keyword>
<dbReference type="NCBIfam" id="TIGR00444">
    <property type="entry name" value="mazG"/>
    <property type="match status" value="2"/>
</dbReference>
<feature type="domain" description="NTP pyrophosphohydrolase MazG-like" evidence="5">
    <location>
        <begin position="31"/>
        <end position="104"/>
    </location>
</feature>
<dbReference type="NCBIfam" id="NF007113">
    <property type="entry name" value="PRK09562.1"/>
    <property type="match status" value="1"/>
</dbReference>
<dbReference type="GO" id="GO:0046081">
    <property type="term" value="P:dUTP catabolic process"/>
    <property type="evidence" value="ECO:0007669"/>
    <property type="project" value="TreeGrafter"/>
</dbReference>
<dbReference type="GO" id="GO:0046047">
    <property type="term" value="P:TTP catabolic process"/>
    <property type="evidence" value="ECO:0007669"/>
    <property type="project" value="TreeGrafter"/>
</dbReference>
<dbReference type="AlphaFoldDB" id="A0A2Z2NKK9"/>
<name>A0A2Z2NKK9_9GAMM</name>
<evidence type="ECO:0000256" key="2">
    <source>
        <dbReference type="ARBA" id="ARBA00061115"/>
    </source>
</evidence>
<dbReference type="PANTHER" id="PTHR30522:SF0">
    <property type="entry name" value="NUCLEOSIDE TRIPHOSPHATE PYROPHOSPHOHYDROLASE"/>
    <property type="match status" value="1"/>
</dbReference>
<dbReference type="PANTHER" id="PTHR30522">
    <property type="entry name" value="NUCLEOSIDE TRIPHOSPHATE PYROPHOSPHOHYDROLASE"/>
    <property type="match status" value="1"/>
</dbReference>
<comment type="similarity">
    <text evidence="2">Belongs to the nucleoside triphosphate pyrophosphohydrolase family.</text>
</comment>
<dbReference type="KEGG" id="gai:IMCC3135_01495"/>
<dbReference type="GO" id="GO:0046052">
    <property type="term" value="P:UTP catabolic process"/>
    <property type="evidence" value="ECO:0007669"/>
    <property type="project" value="TreeGrafter"/>
</dbReference>
<comment type="catalytic activity">
    <reaction evidence="1">
        <text>ATP + H2O = AMP + diphosphate + H(+)</text>
        <dbReference type="Rhea" id="RHEA:14245"/>
        <dbReference type="ChEBI" id="CHEBI:15377"/>
        <dbReference type="ChEBI" id="CHEBI:15378"/>
        <dbReference type="ChEBI" id="CHEBI:30616"/>
        <dbReference type="ChEBI" id="CHEBI:33019"/>
        <dbReference type="ChEBI" id="CHEBI:456215"/>
        <dbReference type="EC" id="3.6.1.8"/>
    </reaction>
</comment>
<dbReference type="CDD" id="cd11529">
    <property type="entry name" value="NTP-PPase_MazG_Cterm"/>
    <property type="match status" value="1"/>
</dbReference>
<evidence type="ECO:0000256" key="3">
    <source>
        <dbReference type="ARBA" id="ARBA00066372"/>
    </source>
</evidence>
<dbReference type="GO" id="GO:0006950">
    <property type="term" value="P:response to stress"/>
    <property type="evidence" value="ECO:0007669"/>
    <property type="project" value="UniProtKB-ARBA"/>
</dbReference>
<organism evidence="6 7">
    <name type="scientific">Granulosicoccus antarcticus IMCC3135</name>
    <dbReference type="NCBI Taxonomy" id="1192854"/>
    <lineage>
        <taxon>Bacteria</taxon>
        <taxon>Pseudomonadati</taxon>
        <taxon>Pseudomonadota</taxon>
        <taxon>Gammaproteobacteria</taxon>
        <taxon>Chromatiales</taxon>
        <taxon>Granulosicoccaceae</taxon>
        <taxon>Granulosicoccus</taxon>
    </lineage>
</organism>
<dbReference type="CDD" id="cd11528">
    <property type="entry name" value="NTP-PPase_MazG_Nterm"/>
    <property type="match status" value="1"/>
</dbReference>
<evidence type="ECO:0000256" key="1">
    <source>
        <dbReference type="ARBA" id="ARBA00052141"/>
    </source>
</evidence>
<dbReference type="SUPFAM" id="SSF101386">
    <property type="entry name" value="all-alpha NTP pyrophosphatases"/>
    <property type="match status" value="2"/>
</dbReference>
<dbReference type="GO" id="GO:0006203">
    <property type="term" value="P:dGTP catabolic process"/>
    <property type="evidence" value="ECO:0007669"/>
    <property type="project" value="TreeGrafter"/>
</dbReference>
<evidence type="ECO:0000313" key="7">
    <source>
        <dbReference type="Proteomes" id="UP000250079"/>
    </source>
</evidence>
<dbReference type="EC" id="3.6.1.8" evidence="3"/>
<keyword evidence="6" id="KW-0378">Hydrolase</keyword>
<dbReference type="InterPro" id="IPR048015">
    <property type="entry name" value="NTP-PPase_MazG-like_N"/>
</dbReference>
<dbReference type="GO" id="GO:0047693">
    <property type="term" value="F:ATP diphosphatase activity"/>
    <property type="evidence" value="ECO:0007669"/>
    <property type="project" value="UniProtKB-EC"/>
</dbReference>
<evidence type="ECO:0000256" key="4">
    <source>
        <dbReference type="ARBA" id="ARBA00074799"/>
    </source>
</evidence>
<dbReference type="Gene3D" id="1.10.287.1080">
    <property type="entry name" value="MazG-like"/>
    <property type="match status" value="2"/>
</dbReference>
<evidence type="ECO:0000313" key="6">
    <source>
        <dbReference type="EMBL" id="ASJ70418.1"/>
    </source>
</evidence>
<reference evidence="6 7" key="1">
    <citation type="submission" date="2016-12" db="EMBL/GenBank/DDBJ databases">
        <authorList>
            <person name="Song W.-J."/>
            <person name="Kurnit D.M."/>
        </authorList>
    </citation>
    <scope>NUCLEOTIDE SEQUENCE [LARGE SCALE GENOMIC DNA]</scope>
    <source>
        <strain evidence="6 7">IMCC3135</strain>
    </source>
</reference>
<dbReference type="InterPro" id="IPR011551">
    <property type="entry name" value="NTP_PyrPHydrolase_MazG"/>
</dbReference>
<dbReference type="GO" id="GO:0046061">
    <property type="term" value="P:dATP catabolic process"/>
    <property type="evidence" value="ECO:0007669"/>
    <property type="project" value="TreeGrafter"/>
</dbReference>
<protein>
    <recommendedName>
        <fullName evidence="4">Nucleoside triphosphate pyrophosphohydrolase</fullName>
        <ecNumber evidence="3">3.6.1.8</ecNumber>
    </recommendedName>
</protein>
<feature type="domain" description="NTP pyrophosphohydrolase MazG-like" evidence="5">
    <location>
        <begin position="207"/>
        <end position="267"/>
    </location>
</feature>
<dbReference type="GO" id="GO:0046076">
    <property type="term" value="P:dTTP catabolic process"/>
    <property type="evidence" value="ECO:0007669"/>
    <property type="project" value="TreeGrafter"/>
</dbReference>